<sequence length="72" mass="7528">MAASTALPPIPRTFLAMSLQYALGVRMTGASTSSSSLGLAAMLVLWKARRSFSACGSIRLRDSHSATAARAQ</sequence>
<organism evidence="1">
    <name type="scientific">Ixodes ricinus</name>
    <name type="common">Common tick</name>
    <name type="synonym">Acarus ricinus</name>
    <dbReference type="NCBI Taxonomy" id="34613"/>
    <lineage>
        <taxon>Eukaryota</taxon>
        <taxon>Metazoa</taxon>
        <taxon>Ecdysozoa</taxon>
        <taxon>Arthropoda</taxon>
        <taxon>Chelicerata</taxon>
        <taxon>Arachnida</taxon>
        <taxon>Acari</taxon>
        <taxon>Parasitiformes</taxon>
        <taxon>Ixodida</taxon>
        <taxon>Ixodoidea</taxon>
        <taxon>Ixodidae</taxon>
        <taxon>Ixodinae</taxon>
        <taxon>Ixodes</taxon>
    </lineage>
</organism>
<evidence type="ECO:0000313" key="1">
    <source>
        <dbReference type="EMBL" id="MXU82991.1"/>
    </source>
</evidence>
<protein>
    <submittedName>
        <fullName evidence="1">Putative secreted protein</fullName>
    </submittedName>
</protein>
<dbReference type="AlphaFoldDB" id="A0A6B0TYE8"/>
<name>A0A6B0TYE8_IXORI</name>
<dbReference type="EMBL" id="GIFC01000908">
    <property type="protein sequence ID" value="MXU82991.1"/>
    <property type="molecule type" value="Transcribed_RNA"/>
</dbReference>
<reference evidence="1" key="1">
    <citation type="submission" date="2019-12" db="EMBL/GenBank/DDBJ databases">
        <title>An insight into the sialome of adult female Ixodes ricinus ticks feeding for 6 days.</title>
        <authorList>
            <person name="Perner J."/>
            <person name="Ribeiro J.M.C."/>
        </authorList>
    </citation>
    <scope>NUCLEOTIDE SEQUENCE</scope>
    <source>
        <strain evidence="1">Semi-engorged</strain>
        <tissue evidence="1">Salivary glands</tissue>
    </source>
</reference>
<proteinExistence type="predicted"/>
<accession>A0A6B0TYE8</accession>